<dbReference type="Proteomes" id="UP000887561">
    <property type="component" value="Unplaced"/>
</dbReference>
<proteinExistence type="predicted"/>
<accession>A0A915LW24</accession>
<feature type="compositionally biased region" description="Acidic residues" evidence="1">
    <location>
        <begin position="1"/>
        <end position="12"/>
    </location>
</feature>
<dbReference type="WBParaSite" id="scaffold17951_cov145.g18780">
    <property type="protein sequence ID" value="scaffold17951_cov145.g18780"/>
    <property type="gene ID" value="scaffold17951_cov145.g18780"/>
</dbReference>
<feature type="region of interest" description="Disordered" evidence="1">
    <location>
        <begin position="1"/>
        <end position="27"/>
    </location>
</feature>
<protein>
    <submittedName>
        <fullName evidence="3">Uncharacterized protein</fullName>
    </submittedName>
</protein>
<evidence type="ECO:0000313" key="2">
    <source>
        <dbReference type="Proteomes" id="UP000887561"/>
    </source>
</evidence>
<evidence type="ECO:0000256" key="1">
    <source>
        <dbReference type="SAM" id="MobiDB-lite"/>
    </source>
</evidence>
<dbReference type="AlphaFoldDB" id="A0A915LW24"/>
<name>A0A915LW24_MELJA</name>
<organism evidence="2 3">
    <name type="scientific">Meloidogyne javanica</name>
    <name type="common">Root-knot nematode worm</name>
    <dbReference type="NCBI Taxonomy" id="6303"/>
    <lineage>
        <taxon>Eukaryota</taxon>
        <taxon>Metazoa</taxon>
        <taxon>Ecdysozoa</taxon>
        <taxon>Nematoda</taxon>
        <taxon>Chromadorea</taxon>
        <taxon>Rhabditida</taxon>
        <taxon>Tylenchina</taxon>
        <taxon>Tylenchomorpha</taxon>
        <taxon>Tylenchoidea</taxon>
        <taxon>Meloidogynidae</taxon>
        <taxon>Meloidogyninae</taxon>
        <taxon>Meloidogyne</taxon>
        <taxon>Meloidogyne incognita group</taxon>
    </lineage>
</organism>
<keyword evidence="2" id="KW-1185">Reference proteome</keyword>
<sequence>MLNIICDDDDSSIESSNSDPEEADNNSLFNECRIKMKNLKPKEPRVISNTPEPINDEIMNNGLDHIDNELAIVEADNVKINESLKENMEEINIIDTTCKTMVNQPPQQFTRITLSFDNGIARWENDGSKKFCSEAKFTTKKQVTL</sequence>
<evidence type="ECO:0000313" key="3">
    <source>
        <dbReference type="WBParaSite" id="scaffold17951_cov145.g18780"/>
    </source>
</evidence>
<reference evidence="3" key="1">
    <citation type="submission" date="2022-11" db="UniProtKB">
        <authorList>
            <consortium name="WormBaseParasite"/>
        </authorList>
    </citation>
    <scope>IDENTIFICATION</scope>
</reference>